<evidence type="ECO:0008006" key="3">
    <source>
        <dbReference type="Google" id="ProtNLM"/>
    </source>
</evidence>
<keyword evidence="2" id="KW-1185">Reference proteome</keyword>
<sequence length="148" mass="17322">LCDIEQCVGTLNNEIAVISKWSRYNGLKLNAGKTKAMIFGTAQKDLRWLSLKSRREFFLSCLIYKAFYLHQKPLIQQNLRALEPRFRRGDVRQDYLALPSCRTTKYDKSIIVSVIRVWNGLPVQCTSALTFVEFRRLTYEYFLSVDRS</sequence>
<gene>
    <name evidence="1" type="ORF">HICCMSTLAB_LOCUS9775</name>
</gene>
<organism evidence="1 2">
    <name type="scientific">Cotesia congregata</name>
    <name type="common">Parasitoid wasp</name>
    <name type="synonym">Apanteles congregatus</name>
    <dbReference type="NCBI Taxonomy" id="51543"/>
    <lineage>
        <taxon>Eukaryota</taxon>
        <taxon>Metazoa</taxon>
        <taxon>Ecdysozoa</taxon>
        <taxon>Arthropoda</taxon>
        <taxon>Hexapoda</taxon>
        <taxon>Insecta</taxon>
        <taxon>Pterygota</taxon>
        <taxon>Neoptera</taxon>
        <taxon>Endopterygota</taxon>
        <taxon>Hymenoptera</taxon>
        <taxon>Apocrita</taxon>
        <taxon>Ichneumonoidea</taxon>
        <taxon>Braconidae</taxon>
        <taxon>Microgastrinae</taxon>
        <taxon>Cotesia</taxon>
    </lineage>
</organism>
<evidence type="ECO:0000313" key="1">
    <source>
        <dbReference type="EMBL" id="CAG5100702.1"/>
    </source>
</evidence>
<proteinExistence type="predicted"/>
<comment type="caution">
    <text evidence="1">The sequence shown here is derived from an EMBL/GenBank/DDBJ whole genome shotgun (WGS) entry which is preliminary data.</text>
</comment>
<reference evidence="1" key="1">
    <citation type="submission" date="2021-04" db="EMBL/GenBank/DDBJ databases">
        <authorList>
            <person name="Chebbi M.A.C M."/>
        </authorList>
    </citation>
    <scope>NUCLEOTIDE SEQUENCE</scope>
</reference>
<dbReference type="EMBL" id="CAJNRD030001122">
    <property type="protein sequence ID" value="CAG5100702.1"/>
    <property type="molecule type" value="Genomic_DNA"/>
</dbReference>
<dbReference type="Proteomes" id="UP000786811">
    <property type="component" value="Unassembled WGS sequence"/>
</dbReference>
<dbReference type="AlphaFoldDB" id="A0A8J2MWF5"/>
<dbReference type="OrthoDB" id="7483346at2759"/>
<protein>
    <recommendedName>
        <fullName evidence="3">Reverse transcriptase domain-containing protein</fullName>
    </recommendedName>
</protein>
<accession>A0A8J2MWF5</accession>
<name>A0A8J2MWF5_COTCN</name>
<feature type="non-terminal residue" evidence="1">
    <location>
        <position position="148"/>
    </location>
</feature>
<evidence type="ECO:0000313" key="2">
    <source>
        <dbReference type="Proteomes" id="UP000786811"/>
    </source>
</evidence>